<proteinExistence type="predicted"/>
<accession>A0ABD3QUK2</accession>
<evidence type="ECO:0000256" key="1">
    <source>
        <dbReference type="SAM" id="SignalP"/>
    </source>
</evidence>
<keyword evidence="3" id="KW-1185">Reference proteome</keyword>
<dbReference type="EMBL" id="JALLPJ020000078">
    <property type="protein sequence ID" value="KAL3803256.1"/>
    <property type="molecule type" value="Genomic_DNA"/>
</dbReference>
<reference evidence="2 3" key="1">
    <citation type="submission" date="2024-10" db="EMBL/GenBank/DDBJ databases">
        <title>Updated reference genomes for cyclostephanoid diatoms.</title>
        <authorList>
            <person name="Roberts W.R."/>
            <person name="Alverson A.J."/>
        </authorList>
    </citation>
    <scope>NUCLEOTIDE SEQUENCE [LARGE SCALE GENOMIC DNA]</scope>
    <source>
        <strain evidence="2 3">AJA010-31</strain>
    </source>
</reference>
<comment type="caution">
    <text evidence="2">The sequence shown here is derived from an EMBL/GenBank/DDBJ whole genome shotgun (WGS) entry which is preliminary data.</text>
</comment>
<gene>
    <name evidence="2" type="ORF">ACHAWO_005613</name>
</gene>
<dbReference type="Proteomes" id="UP001530400">
    <property type="component" value="Unassembled WGS sequence"/>
</dbReference>
<evidence type="ECO:0000313" key="2">
    <source>
        <dbReference type="EMBL" id="KAL3803256.1"/>
    </source>
</evidence>
<dbReference type="AlphaFoldDB" id="A0ABD3QUK2"/>
<evidence type="ECO:0000313" key="3">
    <source>
        <dbReference type="Proteomes" id="UP001530400"/>
    </source>
</evidence>
<feature type="chain" id="PRO_5044784518" evidence="1">
    <location>
        <begin position="20"/>
        <end position="171"/>
    </location>
</feature>
<name>A0ABD3QUK2_9STRA</name>
<keyword evidence="1" id="KW-0732">Signal</keyword>
<protein>
    <submittedName>
        <fullName evidence="2">Uncharacterized protein</fullName>
    </submittedName>
</protein>
<organism evidence="2 3">
    <name type="scientific">Cyclotella atomus</name>
    <dbReference type="NCBI Taxonomy" id="382360"/>
    <lineage>
        <taxon>Eukaryota</taxon>
        <taxon>Sar</taxon>
        <taxon>Stramenopiles</taxon>
        <taxon>Ochrophyta</taxon>
        <taxon>Bacillariophyta</taxon>
        <taxon>Coscinodiscophyceae</taxon>
        <taxon>Thalassiosirophycidae</taxon>
        <taxon>Stephanodiscales</taxon>
        <taxon>Stephanodiscaceae</taxon>
        <taxon>Cyclotella</taxon>
    </lineage>
</organism>
<sequence length="171" mass="18511">MAASLLHLILLATLSVTVAFHSPPCSRRKHRYGFIIRKYGGGHNDDQSIVQNSASTVPDVITANIEMTPENVVIACMDAMQQNDVPWLNHGLELCFDYSSDRCRAALGGSLDEFISYASNPTFGSMTNTKSYEIVNVGPIIAGTPTRGSMQTVLDLAARKTSAKARTLAHP</sequence>
<feature type="signal peptide" evidence="1">
    <location>
        <begin position="1"/>
        <end position="19"/>
    </location>
</feature>